<sequence>MTVAQAMPAGVDLTERDHAAAAALLAWVLEDGPAPEWSGDPHWAMIVGDDGVLWARRDIDDMSWQRPTFGVRRDHVPRITEETVWEARVWGPDIEHHVWGDGQLAGRTAVPKACDDDLLKPTEDVHVLLDGTPQTDASAPFARCVQPGGLTAVLPVVDGYTGRNTAITMRTHYARDEESGMVVAALHVFTDLVAVPERKGTTPV</sequence>
<dbReference type="Proteomes" id="UP000250462">
    <property type="component" value="Unassembled WGS sequence"/>
</dbReference>
<organism evidence="1 2">
    <name type="scientific">Phytoactinopolyspora halophila</name>
    <dbReference type="NCBI Taxonomy" id="1981511"/>
    <lineage>
        <taxon>Bacteria</taxon>
        <taxon>Bacillati</taxon>
        <taxon>Actinomycetota</taxon>
        <taxon>Actinomycetes</taxon>
        <taxon>Jiangellales</taxon>
        <taxon>Jiangellaceae</taxon>
        <taxon>Phytoactinopolyspora</taxon>
    </lineage>
</organism>
<reference evidence="1 2" key="1">
    <citation type="submission" date="2018-06" db="EMBL/GenBank/DDBJ databases">
        <title>Phytoactinopolyspora halophila sp. nov., a novel halophilic actinomycete isolated from a saline soil in China.</title>
        <authorList>
            <person name="Tang S.-K."/>
        </authorList>
    </citation>
    <scope>NUCLEOTIDE SEQUENCE [LARGE SCALE GENOMIC DNA]</scope>
    <source>
        <strain evidence="1 2">YIM 96934</strain>
    </source>
</reference>
<keyword evidence="2" id="KW-1185">Reference proteome</keyword>
<comment type="caution">
    <text evidence="1">The sequence shown here is derived from an EMBL/GenBank/DDBJ whole genome shotgun (WGS) entry which is preliminary data.</text>
</comment>
<proteinExistence type="predicted"/>
<evidence type="ECO:0000313" key="2">
    <source>
        <dbReference type="Proteomes" id="UP000250462"/>
    </source>
</evidence>
<gene>
    <name evidence="1" type="ORF">DPM12_19785</name>
</gene>
<dbReference type="RefSeq" id="WP_112260092.1">
    <property type="nucleotide sequence ID" value="NZ_QMIG01000031.1"/>
</dbReference>
<dbReference type="EMBL" id="QMIG01000031">
    <property type="protein sequence ID" value="RAW10039.1"/>
    <property type="molecule type" value="Genomic_DNA"/>
</dbReference>
<accession>A0A329QEA4</accession>
<dbReference type="AlphaFoldDB" id="A0A329QEA4"/>
<name>A0A329QEA4_9ACTN</name>
<evidence type="ECO:0000313" key="1">
    <source>
        <dbReference type="EMBL" id="RAW10039.1"/>
    </source>
</evidence>
<protein>
    <submittedName>
        <fullName evidence="1">Uncharacterized protein</fullName>
    </submittedName>
</protein>